<dbReference type="RefSeq" id="WP_076836967.1">
    <property type="nucleotide sequence ID" value="NZ_CP019434.1"/>
</dbReference>
<keyword evidence="5 7" id="KW-0560">Oxidoreductase</keyword>
<feature type="active site" description="Proton acceptor" evidence="7">
    <location>
        <position position="242"/>
    </location>
</feature>
<comment type="catalytic activity">
    <reaction evidence="7">
        <text>D-glucose 6-phosphate + NADP(+) = 6-phospho-D-glucono-1,5-lactone + NADPH + H(+)</text>
        <dbReference type="Rhea" id="RHEA:15841"/>
        <dbReference type="ChEBI" id="CHEBI:15378"/>
        <dbReference type="ChEBI" id="CHEBI:57783"/>
        <dbReference type="ChEBI" id="CHEBI:57955"/>
        <dbReference type="ChEBI" id="CHEBI:58349"/>
        <dbReference type="ChEBI" id="CHEBI:61548"/>
        <dbReference type="EC" id="1.1.1.49"/>
    </reaction>
</comment>
<dbReference type="STRING" id="1765967.BW247_09635"/>
<evidence type="ECO:0000256" key="4">
    <source>
        <dbReference type="ARBA" id="ARBA00022857"/>
    </source>
</evidence>
<comment type="pathway">
    <text evidence="1 7">Carbohydrate degradation; pentose phosphate pathway; D-ribulose 5-phosphate from D-glucose 6-phosphate (oxidative stage): step 1/3.</text>
</comment>
<feature type="domain" description="Glucose-6-phosphate dehydrogenase NAD-binding" evidence="9">
    <location>
        <begin position="13"/>
        <end position="189"/>
    </location>
</feature>
<reference evidence="11 12" key="1">
    <citation type="submission" date="2017-01" db="EMBL/GenBank/DDBJ databases">
        <title>Draft sequence of Acidihalobacter ferrooxidans strain DSM 14175 (strain V8).</title>
        <authorList>
            <person name="Khaleque H.N."/>
            <person name="Ramsay J.P."/>
            <person name="Murphy R.J.T."/>
            <person name="Kaksonen A.H."/>
            <person name="Boxall N.J."/>
            <person name="Watkin E.L.J."/>
        </authorList>
    </citation>
    <scope>NUCLEOTIDE SEQUENCE [LARGE SCALE GENOMIC DNA]</scope>
    <source>
        <strain evidence="11 12">V8</strain>
    </source>
</reference>
<dbReference type="InterPro" id="IPR022674">
    <property type="entry name" value="G6P_DH_NAD-bd"/>
</dbReference>
<evidence type="ECO:0000256" key="2">
    <source>
        <dbReference type="ARBA" id="ARBA00009975"/>
    </source>
</evidence>
<dbReference type="PANTHER" id="PTHR23429">
    <property type="entry name" value="GLUCOSE-6-PHOSPHATE 1-DEHYDROGENASE G6PD"/>
    <property type="match status" value="1"/>
</dbReference>
<dbReference type="SUPFAM" id="SSF51735">
    <property type="entry name" value="NAD(P)-binding Rossmann-fold domains"/>
    <property type="match status" value="1"/>
</dbReference>
<evidence type="ECO:0000259" key="10">
    <source>
        <dbReference type="Pfam" id="PF02781"/>
    </source>
</evidence>
<feature type="domain" description="Glucose-6-phosphate dehydrogenase C-terminal" evidence="10">
    <location>
        <begin position="191"/>
        <end position="489"/>
    </location>
</feature>
<dbReference type="GO" id="GO:0050661">
    <property type="term" value="F:NADP binding"/>
    <property type="evidence" value="ECO:0007669"/>
    <property type="project" value="UniProtKB-UniRule"/>
</dbReference>
<dbReference type="PROSITE" id="PS00069">
    <property type="entry name" value="G6P_DEHYDROGENASE"/>
    <property type="match status" value="1"/>
</dbReference>
<comment type="similarity">
    <text evidence="2 7">Belongs to the glucose-6-phosphate dehydrogenase family.</text>
</comment>
<dbReference type="GO" id="GO:0005829">
    <property type="term" value="C:cytosol"/>
    <property type="evidence" value="ECO:0007669"/>
    <property type="project" value="TreeGrafter"/>
</dbReference>
<feature type="binding site" evidence="7">
    <location>
        <position position="150"/>
    </location>
    <ligand>
        <name>NADP(+)</name>
        <dbReference type="ChEBI" id="CHEBI:58349"/>
    </ligand>
</feature>
<dbReference type="Proteomes" id="UP000243807">
    <property type="component" value="Chromosome"/>
</dbReference>
<dbReference type="PANTHER" id="PTHR23429:SF0">
    <property type="entry name" value="GLUCOSE-6-PHOSPHATE 1-DEHYDROGENASE"/>
    <property type="match status" value="1"/>
</dbReference>
<sequence length="498" mass="56427">MKTQPVRNPFSFVLFGAGGDLAWRLVVPALFALFRKGHLPERFQLLGVDRVDYDRASFGNHLAQSFGDQTPEAWSAFCEHVDYVNADFLDHAAYGRLDDRLKTGESEFGDQTERVFYLATPPTLFAPIAERLGQAGLAEPRERTRLVVEKPLGRDLASFRTINASLTQSFTEEQVYRIDHFLGKETVQNILALRFANPLFEPVWNRNYIDHVAITVAESLGVENRAGYYEHAGALRDMVQNHLMQLLCLVAMEPPVAYDANDIRNRKMDVMHALRPIVPEHVQELSARGQYGAGWIAGDKVPGYRQEPNVDPDSETETYAALKLHIDNWRWQDVPFYLRTGKRMPAKISEISIRFKPVPHHAFPAWADHENQPVRLTLQIQPDEAIRLRFMVKEPGMQLRLRPADLVFNYADDFRGESPSAYETLLYEVLVGDASLFMRADQVEAAWKLVQPVLDVWAASPASDFPNYAAGSWGPETAEMLTARDSRSWLTPAAARDS</sequence>
<gene>
    <name evidence="7" type="primary">zwf</name>
    <name evidence="11" type="ORF">BW247_09635</name>
</gene>
<evidence type="ECO:0000256" key="1">
    <source>
        <dbReference type="ARBA" id="ARBA00004937"/>
    </source>
</evidence>
<feature type="binding site" evidence="7">
    <location>
        <position position="50"/>
    </location>
    <ligand>
        <name>NADP(+)</name>
        <dbReference type="ChEBI" id="CHEBI:58349"/>
    </ligand>
</feature>
<evidence type="ECO:0000256" key="7">
    <source>
        <dbReference type="HAMAP-Rule" id="MF_00966"/>
    </source>
</evidence>
<feature type="binding site" evidence="7">
    <location>
        <position position="180"/>
    </location>
    <ligand>
        <name>substrate</name>
    </ligand>
</feature>
<dbReference type="SUPFAM" id="SSF55347">
    <property type="entry name" value="Glyceraldehyde-3-phosphate dehydrogenase-like, C-terminal domain"/>
    <property type="match status" value="1"/>
</dbReference>
<dbReference type="Gene3D" id="3.30.360.10">
    <property type="entry name" value="Dihydrodipicolinate Reductase, domain 2"/>
    <property type="match status" value="1"/>
</dbReference>
<keyword evidence="8" id="KW-0472">Membrane</keyword>
<dbReference type="InterPro" id="IPR022675">
    <property type="entry name" value="G6P_DH_C"/>
</dbReference>
<keyword evidence="6 7" id="KW-0119">Carbohydrate metabolism</keyword>
<dbReference type="NCBIfam" id="TIGR00871">
    <property type="entry name" value="zwf"/>
    <property type="match status" value="1"/>
</dbReference>
<dbReference type="KEGG" id="afy:BW247_09635"/>
<dbReference type="EC" id="1.1.1.49" evidence="7"/>
<feature type="binding site" evidence="7">
    <location>
        <position position="342"/>
    </location>
    <ligand>
        <name>substrate</name>
    </ligand>
</feature>
<evidence type="ECO:0000313" key="12">
    <source>
        <dbReference type="Proteomes" id="UP000243807"/>
    </source>
</evidence>
<dbReference type="EMBL" id="CP019434">
    <property type="protein sequence ID" value="APZ43326.1"/>
    <property type="molecule type" value="Genomic_DNA"/>
</dbReference>
<dbReference type="PIRSF" id="PIRSF000110">
    <property type="entry name" value="G6PD"/>
    <property type="match status" value="1"/>
</dbReference>
<dbReference type="InterPro" id="IPR036291">
    <property type="entry name" value="NAD(P)-bd_dom_sf"/>
</dbReference>
<dbReference type="GO" id="GO:0006006">
    <property type="term" value="P:glucose metabolic process"/>
    <property type="evidence" value="ECO:0007669"/>
    <property type="project" value="UniProtKB-KW"/>
</dbReference>
<dbReference type="Gene3D" id="3.40.50.720">
    <property type="entry name" value="NAD(P)-binding Rossmann-like Domain"/>
    <property type="match status" value="1"/>
</dbReference>
<name>A0A1P8UHL2_9GAMM</name>
<dbReference type="HAMAP" id="MF_00966">
    <property type="entry name" value="G6PD"/>
    <property type="match status" value="1"/>
</dbReference>
<organism evidence="11 12">
    <name type="scientific">Acidihalobacter ferrooxydans</name>
    <dbReference type="NCBI Taxonomy" id="1765967"/>
    <lineage>
        <taxon>Bacteria</taxon>
        <taxon>Pseudomonadati</taxon>
        <taxon>Pseudomonadota</taxon>
        <taxon>Gammaproteobacteria</taxon>
        <taxon>Chromatiales</taxon>
        <taxon>Ectothiorhodospiraceae</taxon>
        <taxon>Acidihalobacter</taxon>
    </lineage>
</organism>
<dbReference type="UniPathway" id="UPA00115">
    <property type="reaction ID" value="UER00408"/>
</dbReference>
<keyword evidence="3 7" id="KW-0313">Glucose metabolism</keyword>
<feature type="binding site" evidence="7">
    <location>
        <position position="218"/>
    </location>
    <ligand>
        <name>substrate</name>
    </ligand>
</feature>
<dbReference type="GO" id="GO:0004345">
    <property type="term" value="F:glucose-6-phosphate dehydrogenase activity"/>
    <property type="evidence" value="ECO:0007669"/>
    <property type="project" value="UniProtKB-UniRule"/>
</dbReference>
<dbReference type="PRINTS" id="PR00079">
    <property type="entry name" value="G6PDHDRGNASE"/>
</dbReference>
<keyword evidence="8" id="KW-1133">Transmembrane helix</keyword>
<evidence type="ECO:0000256" key="3">
    <source>
        <dbReference type="ARBA" id="ARBA00022526"/>
    </source>
</evidence>
<feature type="binding site" evidence="7">
    <location>
        <begin position="87"/>
        <end position="88"/>
    </location>
    <ligand>
        <name>NADP(+)</name>
        <dbReference type="ChEBI" id="CHEBI:58349"/>
    </ligand>
</feature>
<dbReference type="Pfam" id="PF02781">
    <property type="entry name" value="G6PD_C"/>
    <property type="match status" value="1"/>
</dbReference>
<evidence type="ECO:0000256" key="6">
    <source>
        <dbReference type="ARBA" id="ARBA00023277"/>
    </source>
</evidence>
<protein>
    <recommendedName>
        <fullName evidence="7">Glucose-6-phosphate 1-dehydrogenase</fullName>
        <shortName evidence="7">G6PD</shortName>
        <ecNumber evidence="7">1.1.1.49</ecNumber>
    </recommendedName>
</protein>
<evidence type="ECO:0000256" key="5">
    <source>
        <dbReference type="ARBA" id="ARBA00023002"/>
    </source>
</evidence>
<feature type="binding site" evidence="7">
    <location>
        <position position="184"/>
    </location>
    <ligand>
        <name>substrate</name>
    </ligand>
</feature>
<keyword evidence="12" id="KW-1185">Reference proteome</keyword>
<evidence type="ECO:0000259" key="9">
    <source>
        <dbReference type="Pfam" id="PF00479"/>
    </source>
</evidence>
<keyword evidence="4 7" id="KW-0521">NADP</keyword>
<dbReference type="GO" id="GO:0009051">
    <property type="term" value="P:pentose-phosphate shunt, oxidative branch"/>
    <property type="evidence" value="ECO:0007669"/>
    <property type="project" value="TreeGrafter"/>
</dbReference>
<dbReference type="InterPro" id="IPR019796">
    <property type="entry name" value="G6P_DH_AS"/>
</dbReference>
<feature type="binding site" evidence="7">
    <location>
        <position position="237"/>
    </location>
    <ligand>
        <name>substrate</name>
    </ligand>
</feature>
<dbReference type="OrthoDB" id="9802739at2"/>
<dbReference type="Pfam" id="PF00479">
    <property type="entry name" value="G6PD_N"/>
    <property type="match status" value="1"/>
</dbReference>
<comment type="function">
    <text evidence="7">Catalyzes the oxidation of glucose 6-phosphate to 6-phosphogluconolactone.</text>
</comment>
<evidence type="ECO:0000256" key="8">
    <source>
        <dbReference type="SAM" id="Phobius"/>
    </source>
</evidence>
<evidence type="ECO:0000313" key="11">
    <source>
        <dbReference type="EMBL" id="APZ43326.1"/>
    </source>
</evidence>
<comment type="caution">
    <text evidence="7">Lacks conserved residue(s) required for the propagation of feature annotation.</text>
</comment>
<feature type="transmembrane region" description="Helical" evidence="8">
    <location>
        <begin position="12"/>
        <end position="34"/>
    </location>
</feature>
<proteinExistence type="inferred from homology"/>
<keyword evidence="8" id="KW-0812">Transmembrane</keyword>
<dbReference type="NCBIfam" id="NF009492">
    <property type="entry name" value="PRK12853.1-3"/>
    <property type="match status" value="1"/>
</dbReference>
<dbReference type="AlphaFoldDB" id="A0A1P8UHL2"/>
<dbReference type="InterPro" id="IPR001282">
    <property type="entry name" value="G6P_DH"/>
</dbReference>
<accession>A0A1P8UHL2</accession>
<feature type="binding site" evidence="7">
    <location>
        <position position="347"/>
    </location>
    <ligand>
        <name>substrate</name>
    </ligand>
</feature>